<accession>A0A8S1NIQ5</accession>
<dbReference type="EMBL" id="CAJJDM010000080">
    <property type="protein sequence ID" value="CAD8086604.1"/>
    <property type="molecule type" value="Genomic_DNA"/>
</dbReference>
<keyword evidence="9" id="KW-1185">Reference proteome</keyword>
<evidence type="ECO:0000256" key="5">
    <source>
        <dbReference type="SAM" id="Coils"/>
    </source>
</evidence>
<keyword evidence="2 6" id="KW-0812">Transmembrane</keyword>
<dbReference type="InterPro" id="IPR049452">
    <property type="entry name" value="Anoctamin_TM"/>
</dbReference>
<feature type="transmembrane region" description="Helical" evidence="6">
    <location>
        <begin position="1051"/>
        <end position="1073"/>
    </location>
</feature>
<dbReference type="GO" id="GO:0016020">
    <property type="term" value="C:membrane"/>
    <property type="evidence" value="ECO:0007669"/>
    <property type="project" value="UniProtKB-SubCell"/>
</dbReference>
<evidence type="ECO:0000256" key="1">
    <source>
        <dbReference type="ARBA" id="ARBA00004141"/>
    </source>
</evidence>
<name>A0A8S1NIQ5_PARPR</name>
<keyword evidence="5" id="KW-0175">Coiled coil</keyword>
<protein>
    <recommendedName>
        <fullName evidence="7">Anoctamin transmembrane domain-containing protein</fullName>
    </recommendedName>
</protein>
<evidence type="ECO:0000313" key="8">
    <source>
        <dbReference type="EMBL" id="CAD8086604.1"/>
    </source>
</evidence>
<feature type="domain" description="Anoctamin transmembrane" evidence="7">
    <location>
        <begin position="686"/>
        <end position="1114"/>
    </location>
</feature>
<gene>
    <name evidence="8" type="ORF">PPRIM_AZ9-3.1.T0770004</name>
</gene>
<feature type="coiled-coil region" evidence="5">
    <location>
        <begin position="2657"/>
        <end position="2684"/>
    </location>
</feature>
<sequence length="2946" mass="351825">MNLRKSRLKQTPFAASKFSSSFFQPLLPDSKTKTKKQRLQDSIENFVQIYEQYLKMLFGQEITFQDEKQFNQKLQLFQQEEDALEEFDLPETVISLPNPDTIPDDFEYPLKQIEYFEQIVKSLKIDEKSIHDKLFLKAIENVYTNLSDRKLFSLFELRTRGIETQPNQCRNTLIGYGTGQQLFQKSPDRTPRSIILDDNHNQENKTEIFPIYEKDDCVNKLVRKFRNYLKDHINRNQGSLANIIDSIQVDLQGLLYISKKAYSQGEYLKTQGKVWYRTNNDTQDLLTLTRNILIIQFSRKGYKVKPMLSKDGSKIYLLLYIPEKSLEVAAENFGIQKKLSFCFTDLLSLEPVDNEFRPLRLSGRLWRPDEYNLSPYLKYLRPLIIEQIQKINFKKLAREVAQSGLNTELFEYEKSELHGDDVGPTDEEWTAFYKYLVHLNNNVQIQRKKFQINNDIALVINEQKTVEEIYAIRNCKKFKYFTQCTPKEQETIQTVYDQIRELSSQTKTLPIFSKIPKIKKIKLLLQQQLAHNYLNIFKEALKVANTPTQQLKSIWDRNNQTPFELFIPFKVHFNNSSLKQQAKFQIRWCRYIKNEENQITLFPTHERLKISQQLITSSVNLNTLINLKLVNNVFCLHDHYELFGHCKSLQQALSEDKDLYKKKPFDLAGEWIFKFKIPWSLPIEQICSYFGEKIGLYFEFSSYYIKFYAVLSIIGILFTILTYTTQYYDKDIYTGIISTFSILLIHQSSFVTDYWSQIQLTFNIKYGQNKNVRESFIRTAFKGKHIRSIGNDQLNSQETIHSQIIQRIVISASVLIFLIGSDIGIIIGLYFFNLFLKTVLDQAGNKFLSLEVIISGSLNYGIQYLIDSYYEQIATILTDFENFQTSHQYETSFIMKKYTLYWFSQLFPLMVVCFLHTPLNLYCEEDNCKQQVQYLFGTTIIWIFCIQVIRFVKIYLQEQKNYKIKKQQSSTVSLIEFIQEQEQKIPFQHSQEKYGIIDEYVEFFLQLTLINLFGCLFPFSITLFWFWIIIQFQIQKPWPKGDSSLGIWNEVNQLINFVTLLCNSGLICIYYHGKLQDKVILLFLPLLFYNFLVKYITMSLFGGTPTILEQIIRRGHYIYKNNVQIASSLSRTIEKNNKNQLQHCPLYKIFGSIGTQSSDNFETISSDNEITDYYLQNSKAISKKIIKEEDEFQQKLTELTQTNETQHQLYTPQNTQRKMQTEVSEQMSRTIFSCYKENFNRPETQLQKKQQFKIEELVKKINQVDQLDYGFFFNYFSKRTTNYAFQIQHSGITEKQLKRDRIRIWRFFFRLILLSSYKLIWSDYRFFICQSYIQRKQKIFQNLDYKRFKILSQSFNNQLEFYKNKATLKFRRQLKQFGKSLTLEEEKEYQEILVKYRNYVEKKSWLNCRKVQIFRYKGLFFRGFRKQIIKKPSIKFALEYYEAMKKLEQVKFESDIHRRFTSLVHYSSINQYTLNSFIELFVMLEYEQKRTFAFPSINGTIKQKYYYLQPLKSEIYKNVIDKSKDTYIFEQYSMKLEEYILQYCIDEWNQIPNIKLKKHLHDILWIVQIEEEEYLMQFFQVRHGQRLAFQKFHDDKLGVFLAESKNYIKLLNILDQIDDFFIKGYCVSLYQAKDCKSLFQVLQFRKKYSLQYSYEELQQFFFANITLMMKNQVQNISIYNYILTQNQYMVLNSIQEKNNQVVQLVQMIIEMILLKPIENLEEAIKQIEHPLRHFLMDVLQNEKDPQQIYEQMTIQKQFIEIDFQLAPNQKENSYSLYMENMKHQINFHLRMKQFNKVLVLIHEVENYLKINYYNISSDLLIHFINQFSKNLNSYILKSNEIKRILDILLIYYFKVSSLFALKKEFETEISKLIEGLKKTSAQLRVMFRQLSLNVKLENLSEIEQHIILKRRIKEKNQGQSSISSFERLNLINTLRKNQDYILILIQYQTQLQRYLNQFLAIKAIYQYFNKNFLLAGIYYSDIIQNQELLISRDPAPKFLDNPLDHSPGLINLEQSSPTDDDHFISENLDTKIDALTQGDKLYLTQLIYFQFLQMINLYDSKNERFKDNYKEFQEVEGAHESIYEYYLNQLKLLNQEKISKQDQKQELKCDIGKYLVIMQLRWNDIGRKKQLQLIQSDDDDFLKFQIMMFSNLKITLENRLIIQNQIDNHNYKNVDTYFCMYQIRLIQQMFHLDNVQPVTHTLPKYNSDYHLRHTQKQTQIELLKEFHKSLRIKEENWFYHQGLEELQVFYYLSICFSFSPKHLENFSPQNTLLIDKARIGMKQFQPNPKFYCQSLKFAQINNECVDQLVFDASISKFQQYQLFCQFLNCNVKFSQRLRNSYQQIQENLNEDFFSSILVLGLLHSFIQCQQDDVVDLMYQLIQRLLQSQAFIFHKIHEGFEKDLMIVDGIFKNNNNFLPVPSKYLFEYTNNFLYFEDVKFNSQYLLFNLMMHQDYFLIQEIIQESILQLKNQPQLIRIMHLFESLLNAVNAIIGYSEPKQQNRLNDYAQGTLMHALLAHFQCKYYMNLIDYENALKYSEIILQYISTYMKQEKTIISLFNDQLVSEYQTNSQLDELKIEDYDFLKDEKMDQDYIHLFNRDLINEAILNHLRIIINIEQNLPNINFLFSLQLQLENKNHINYLHMIYAMYFNFFQNNQNSQLQTLLTDQSNQIEKIKQKIKNEEIKQKVYFSLKMNLLSDITVIDHKLKVLDFQLSIFQGVKNGISQKLIITWTLFCAQNAIDGYSKVLKLNTSILHPYVSMMYLIQCESYQKLSQILKAQTMLDLAETGLKGWFETNKHPLKGLFFFFQGCFDRWLYSQYLICVKEILCLREFDKFEITIIVQGLISKEKQLIKAFDYYHSNLLKNISAYLANYIYSQIGKHQKQSTEKKFKSQDAKEVLDELIESSSIKSFSGVTQYLDALAIFNAFETEHKCIDIIRKAIMEEDQ</sequence>
<keyword evidence="4 6" id="KW-0472">Membrane</keyword>
<feature type="transmembrane region" description="Helical" evidence="6">
    <location>
        <begin position="1079"/>
        <end position="1097"/>
    </location>
</feature>
<feature type="transmembrane region" description="Helical" evidence="6">
    <location>
        <begin position="1003"/>
        <end position="1030"/>
    </location>
</feature>
<evidence type="ECO:0000256" key="2">
    <source>
        <dbReference type="ARBA" id="ARBA00022692"/>
    </source>
</evidence>
<dbReference type="GO" id="GO:0005254">
    <property type="term" value="F:chloride channel activity"/>
    <property type="evidence" value="ECO:0007669"/>
    <property type="project" value="TreeGrafter"/>
</dbReference>
<evidence type="ECO:0000256" key="6">
    <source>
        <dbReference type="SAM" id="Phobius"/>
    </source>
</evidence>
<dbReference type="InterPro" id="IPR007632">
    <property type="entry name" value="Anoctamin"/>
</dbReference>
<comment type="caution">
    <text evidence="8">The sequence shown here is derived from an EMBL/GenBank/DDBJ whole genome shotgun (WGS) entry which is preliminary data.</text>
</comment>
<evidence type="ECO:0000256" key="4">
    <source>
        <dbReference type="ARBA" id="ARBA00023136"/>
    </source>
</evidence>
<keyword evidence="3 6" id="KW-1133">Transmembrane helix</keyword>
<feature type="transmembrane region" description="Helical" evidence="6">
    <location>
        <begin position="934"/>
        <end position="956"/>
    </location>
</feature>
<proteinExistence type="predicted"/>
<evidence type="ECO:0000256" key="3">
    <source>
        <dbReference type="ARBA" id="ARBA00022989"/>
    </source>
</evidence>
<organism evidence="8 9">
    <name type="scientific">Paramecium primaurelia</name>
    <dbReference type="NCBI Taxonomy" id="5886"/>
    <lineage>
        <taxon>Eukaryota</taxon>
        <taxon>Sar</taxon>
        <taxon>Alveolata</taxon>
        <taxon>Ciliophora</taxon>
        <taxon>Intramacronucleata</taxon>
        <taxon>Oligohymenophorea</taxon>
        <taxon>Peniculida</taxon>
        <taxon>Parameciidae</taxon>
        <taxon>Paramecium</taxon>
    </lineage>
</organism>
<comment type="subcellular location">
    <subcellularLocation>
        <location evidence="1">Membrane</location>
        <topology evidence="1">Multi-pass membrane protein</topology>
    </subcellularLocation>
</comment>
<dbReference type="Proteomes" id="UP000688137">
    <property type="component" value="Unassembled WGS sequence"/>
</dbReference>
<dbReference type="Pfam" id="PF04547">
    <property type="entry name" value="Anoctamin"/>
    <property type="match status" value="1"/>
</dbReference>
<evidence type="ECO:0000313" key="9">
    <source>
        <dbReference type="Proteomes" id="UP000688137"/>
    </source>
</evidence>
<feature type="transmembrane region" description="Helical" evidence="6">
    <location>
        <begin position="900"/>
        <end position="922"/>
    </location>
</feature>
<feature type="transmembrane region" description="Helical" evidence="6">
    <location>
        <begin position="703"/>
        <end position="726"/>
    </location>
</feature>
<dbReference type="PANTHER" id="PTHR12308">
    <property type="entry name" value="ANOCTAMIN"/>
    <property type="match status" value="1"/>
</dbReference>
<evidence type="ECO:0000259" key="7">
    <source>
        <dbReference type="Pfam" id="PF04547"/>
    </source>
</evidence>
<reference evidence="8" key="1">
    <citation type="submission" date="2021-01" db="EMBL/GenBank/DDBJ databases">
        <authorList>
            <consortium name="Genoscope - CEA"/>
            <person name="William W."/>
        </authorList>
    </citation>
    <scope>NUCLEOTIDE SEQUENCE</scope>
</reference>
<feature type="transmembrane region" description="Helical" evidence="6">
    <location>
        <begin position="808"/>
        <end position="832"/>
    </location>
</feature>
<dbReference type="OMA" id="QINNECV"/>
<dbReference type="PANTHER" id="PTHR12308:SF73">
    <property type="entry name" value="ANOCTAMIN"/>
    <property type="match status" value="1"/>
</dbReference>